<proteinExistence type="predicted"/>
<dbReference type="EMBL" id="NKXS01003225">
    <property type="protein sequence ID" value="PIN10435.1"/>
    <property type="molecule type" value="Genomic_DNA"/>
</dbReference>
<dbReference type="AlphaFoldDB" id="A0A2G9GYZ5"/>
<evidence type="ECO:0000313" key="2">
    <source>
        <dbReference type="EMBL" id="PIN10435.1"/>
    </source>
</evidence>
<protein>
    <submittedName>
        <fullName evidence="2">Uncharacterized protein</fullName>
    </submittedName>
</protein>
<feature type="region of interest" description="Disordered" evidence="1">
    <location>
        <begin position="130"/>
        <end position="151"/>
    </location>
</feature>
<evidence type="ECO:0000313" key="3">
    <source>
        <dbReference type="Proteomes" id="UP000231279"/>
    </source>
</evidence>
<gene>
    <name evidence="2" type="ORF">CDL12_16972</name>
</gene>
<dbReference type="OrthoDB" id="1747735at2759"/>
<evidence type="ECO:0000256" key="1">
    <source>
        <dbReference type="SAM" id="MobiDB-lite"/>
    </source>
</evidence>
<comment type="caution">
    <text evidence="2">The sequence shown here is derived from an EMBL/GenBank/DDBJ whole genome shotgun (WGS) entry which is preliminary data.</text>
</comment>
<sequence>MTANPSQDLDVDSENFKTVDKTNETRKKNNKATKISRSQKKVDSNNNLGDEKTAELTHPSVPLAKSNSPSTQTRTEVVMLTDDKDPGVCRECIDLECDSEKDSRWSATPSVELSSDDLELTIVKETPATNYRSPITTPESFSKDEYSSPRTNRQFTMPPQHSLFQPSSALTFHACPSNATPEKGITSKANSIEPEADSSRSVNSYVWKRRKITGLSSVGHLHESNTPVQVPDRLSSLASSITTADATHRTEGMNHSENGCGKFKTSLSSTLNNSDGSHVPPGVKMDEKLQIFCSRCKNPLGLPESDLSVMCSRISTSKVHLLSLHKKSLETDALSTSSVDVLVTETSSLNHCLCGTAGEGASGQGVWCKEDGCVFNSIFCPFCVEPENCLGVHIVATDALNIKFQNKILLYVDCLEIKNFEASKDEALSSHHGLSMGKDVGLKAIEKFA</sequence>
<feature type="region of interest" description="Disordered" evidence="1">
    <location>
        <begin position="1"/>
        <end position="73"/>
    </location>
</feature>
<reference evidence="3" key="1">
    <citation type="journal article" date="2018" name="Gigascience">
        <title>Genome assembly of the Pink Ipe (Handroanthus impetiginosus, Bignoniaceae), a highly valued, ecologically keystone Neotropical timber forest tree.</title>
        <authorList>
            <person name="Silva-Junior O.B."/>
            <person name="Grattapaglia D."/>
            <person name="Novaes E."/>
            <person name="Collevatti R.G."/>
        </authorList>
    </citation>
    <scope>NUCLEOTIDE SEQUENCE [LARGE SCALE GENOMIC DNA]</scope>
    <source>
        <strain evidence="3">cv. UFG-1</strain>
    </source>
</reference>
<dbReference type="STRING" id="429701.A0A2G9GYZ5"/>
<organism evidence="2 3">
    <name type="scientific">Handroanthus impetiginosus</name>
    <dbReference type="NCBI Taxonomy" id="429701"/>
    <lineage>
        <taxon>Eukaryota</taxon>
        <taxon>Viridiplantae</taxon>
        <taxon>Streptophyta</taxon>
        <taxon>Embryophyta</taxon>
        <taxon>Tracheophyta</taxon>
        <taxon>Spermatophyta</taxon>
        <taxon>Magnoliopsida</taxon>
        <taxon>eudicotyledons</taxon>
        <taxon>Gunneridae</taxon>
        <taxon>Pentapetalae</taxon>
        <taxon>asterids</taxon>
        <taxon>lamiids</taxon>
        <taxon>Lamiales</taxon>
        <taxon>Bignoniaceae</taxon>
        <taxon>Crescentiina</taxon>
        <taxon>Tabebuia alliance</taxon>
        <taxon>Handroanthus</taxon>
    </lineage>
</organism>
<accession>A0A2G9GYZ5</accession>
<feature type="compositionally biased region" description="Basic and acidic residues" evidence="1">
    <location>
        <begin position="14"/>
        <end position="27"/>
    </location>
</feature>
<dbReference type="Proteomes" id="UP000231279">
    <property type="component" value="Unassembled WGS sequence"/>
</dbReference>
<keyword evidence="3" id="KW-1185">Reference proteome</keyword>
<feature type="compositionally biased region" description="Polar residues" evidence="1">
    <location>
        <begin position="130"/>
        <end position="140"/>
    </location>
</feature>
<name>A0A2G9GYZ5_9LAMI</name>